<evidence type="ECO:0000256" key="7">
    <source>
        <dbReference type="ARBA" id="ARBA00022729"/>
    </source>
</evidence>
<keyword evidence="14 17" id="KW-0326">Glycosidase</keyword>
<dbReference type="OrthoDB" id="6020543at2759"/>
<dbReference type="eggNOG" id="KOG4701">
    <property type="taxonomic scope" value="Eukaryota"/>
</dbReference>
<sequence>MASSKIITAFIAFLSLLTMSAFALDVASSTNLVTYWGQGDNQERLSYFCQQTEHDIIVIGFVNVFPDQGLGGWPGTNFGNQCGNSTYETLDGQETELLSGCDNIIEDLPICRAAGKTILLSLGGESINGPYTYSVKSRESAVEFADFLWGAFGPPSPGWHGPRPFGDNAVDGFDFDIEVNGGANYQYMVERLRSHFDKDPSRRYYISGAPQCIVPDEQLGDAITNSVFDFIFVQLYSAPDCTTYLSSDCPSCGSSDCLFCGSSESSYYNPSKSSDSSRSGFYIGFDIEGWIDFIRESANPNVKFFIGLTARERIGHLSLGEVEIFIREFINEFEDNFGGAMVWDAQSSEENRSDGRSYAANVKRLLLDHGPSQPTTTSTRPTSTSESKTQASSTFITTTSIWSSGGGIPTISTTPKYPNITSTYIPVETPTTSDVTITLTVTPSMHQSTDTIAPTPSYTTMPMIPASSSHPGDPSTTSVTATSYTTVYATGTTTVTTTTYTTVYYPETGAPTTLTLTYPVTVVGPTVTVIPTPAPSGEPENPTTLTSVALPPSPNVSVPPEGSDTVANPTSTAPSMPVYTGGASLLSFPIAAIALGVVASYAMML</sequence>
<dbReference type="GeneID" id="9226280"/>
<feature type="signal peptide" evidence="20">
    <location>
        <begin position="1"/>
        <end position="23"/>
    </location>
</feature>
<evidence type="ECO:0000313" key="23">
    <source>
        <dbReference type="Proteomes" id="UP000002035"/>
    </source>
</evidence>
<keyword evidence="8 17" id="KW-0378">Hydrolase</keyword>
<dbReference type="CDD" id="cd02877">
    <property type="entry name" value="GH18_hevamine_XipI_class_III"/>
    <property type="match status" value="1"/>
</dbReference>
<feature type="transmembrane region" description="Helical" evidence="19">
    <location>
        <begin position="578"/>
        <end position="602"/>
    </location>
</feature>
<evidence type="ECO:0000256" key="10">
    <source>
        <dbReference type="ARBA" id="ARBA00023136"/>
    </source>
</evidence>
<evidence type="ECO:0000256" key="4">
    <source>
        <dbReference type="ARBA" id="ARBA00022475"/>
    </source>
</evidence>
<evidence type="ECO:0000256" key="16">
    <source>
        <dbReference type="ARBA" id="ARBA00025727"/>
    </source>
</evidence>
<dbReference type="PROSITE" id="PS01095">
    <property type="entry name" value="GH18_1"/>
    <property type="match status" value="1"/>
</dbReference>
<comment type="subcellular location">
    <subcellularLocation>
        <location evidence="2">Cell membrane</location>
        <topology evidence="2">Lipid-anchor</topology>
        <topology evidence="2">GPI-anchor</topology>
    </subcellularLocation>
</comment>
<protein>
    <recommendedName>
        <fullName evidence="3">chitinase</fullName>
        <ecNumber evidence="3">3.2.1.14</ecNumber>
    </recommendedName>
</protein>
<evidence type="ECO:0000256" key="13">
    <source>
        <dbReference type="ARBA" id="ARBA00023288"/>
    </source>
</evidence>
<evidence type="ECO:0000256" key="3">
    <source>
        <dbReference type="ARBA" id="ARBA00012729"/>
    </source>
</evidence>
<dbReference type="GO" id="GO:0005886">
    <property type="term" value="C:plasma membrane"/>
    <property type="evidence" value="ECO:0007669"/>
    <property type="project" value="UniProtKB-SubCell"/>
</dbReference>
<organism evidence="22 23">
    <name type="scientific">Arthroderma otae (strain ATCC MYA-4605 / CBS 113480)</name>
    <name type="common">Microsporum canis</name>
    <dbReference type="NCBI Taxonomy" id="554155"/>
    <lineage>
        <taxon>Eukaryota</taxon>
        <taxon>Fungi</taxon>
        <taxon>Dikarya</taxon>
        <taxon>Ascomycota</taxon>
        <taxon>Pezizomycotina</taxon>
        <taxon>Eurotiomycetes</taxon>
        <taxon>Eurotiomycetidae</taxon>
        <taxon>Onygenales</taxon>
        <taxon>Arthrodermataceae</taxon>
        <taxon>Microsporum</taxon>
    </lineage>
</organism>
<keyword evidence="6" id="KW-0147">Chitin-binding</keyword>
<evidence type="ECO:0000256" key="2">
    <source>
        <dbReference type="ARBA" id="ARBA00004609"/>
    </source>
</evidence>
<feature type="domain" description="GH18" evidence="21">
    <location>
        <begin position="30"/>
        <end position="369"/>
    </location>
</feature>
<feature type="region of interest" description="Disordered" evidence="18">
    <location>
        <begin position="551"/>
        <end position="571"/>
    </location>
</feature>
<dbReference type="InterPro" id="IPR050542">
    <property type="entry name" value="Glycosyl_Hydrlase18_Chitinase"/>
</dbReference>
<gene>
    <name evidence="22" type="ORF">MCYG_08013</name>
</gene>
<name>C5FZ91_ARTOC</name>
<evidence type="ECO:0000256" key="17">
    <source>
        <dbReference type="RuleBase" id="RU000489"/>
    </source>
</evidence>
<dbReference type="GO" id="GO:0006032">
    <property type="term" value="P:chitin catabolic process"/>
    <property type="evidence" value="ECO:0007669"/>
    <property type="project" value="UniProtKB-KW"/>
</dbReference>
<dbReference type="Gene3D" id="3.20.20.80">
    <property type="entry name" value="Glycosidases"/>
    <property type="match status" value="1"/>
</dbReference>
<comment type="similarity">
    <text evidence="16">Belongs to the glycosyl hydrolase 18 family. Chitinase class III subfamily.</text>
</comment>
<keyword evidence="19" id="KW-0812">Transmembrane</keyword>
<dbReference type="InterPro" id="IPR001223">
    <property type="entry name" value="Glyco_hydro18_cat"/>
</dbReference>
<dbReference type="InterPro" id="IPR017853">
    <property type="entry name" value="GH"/>
</dbReference>
<dbReference type="RefSeq" id="XP_002842930.1">
    <property type="nucleotide sequence ID" value="XM_002842884.1"/>
</dbReference>
<dbReference type="Proteomes" id="UP000002035">
    <property type="component" value="Unassembled WGS sequence"/>
</dbReference>
<evidence type="ECO:0000256" key="9">
    <source>
        <dbReference type="ARBA" id="ARBA00023024"/>
    </source>
</evidence>
<dbReference type="GO" id="GO:0008061">
    <property type="term" value="F:chitin binding"/>
    <property type="evidence" value="ECO:0007669"/>
    <property type="project" value="UniProtKB-KW"/>
</dbReference>
<evidence type="ECO:0000256" key="19">
    <source>
        <dbReference type="SAM" id="Phobius"/>
    </source>
</evidence>
<dbReference type="EMBL" id="DS995708">
    <property type="protein sequence ID" value="EEQ35194.1"/>
    <property type="molecule type" value="Genomic_DNA"/>
</dbReference>
<proteinExistence type="inferred from homology"/>
<keyword evidence="12" id="KW-0119">Carbohydrate metabolism</keyword>
<evidence type="ECO:0000256" key="6">
    <source>
        <dbReference type="ARBA" id="ARBA00022669"/>
    </source>
</evidence>
<keyword evidence="7 20" id="KW-0732">Signal</keyword>
<evidence type="ECO:0000256" key="5">
    <source>
        <dbReference type="ARBA" id="ARBA00022622"/>
    </source>
</evidence>
<feature type="region of interest" description="Disordered" evidence="18">
    <location>
        <begin position="368"/>
        <end position="392"/>
    </location>
</feature>
<keyword evidence="19" id="KW-1133">Transmembrane helix</keyword>
<evidence type="ECO:0000256" key="11">
    <source>
        <dbReference type="ARBA" id="ARBA00023180"/>
    </source>
</evidence>
<keyword evidence="11" id="KW-0325">Glycoprotein</keyword>
<evidence type="ECO:0000256" key="12">
    <source>
        <dbReference type="ARBA" id="ARBA00023277"/>
    </source>
</evidence>
<dbReference type="SUPFAM" id="SSF51445">
    <property type="entry name" value="(Trans)glycosidases"/>
    <property type="match status" value="1"/>
</dbReference>
<keyword evidence="15" id="KW-0624">Polysaccharide degradation</keyword>
<dbReference type="GO" id="GO:0005576">
    <property type="term" value="C:extracellular region"/>
    <property type="evidence" value="ECO:0007669"/>
    <property type="project" value="TreeGrafter"/>
</dbReference>
<dbReference type="PANTHER" id="PTHR45708:SF47">
    <property type="entry name" value="ENDOCHITINASE A"/>
    <property type="match status" value="1"/>
</dbReference>
<comment type="catalytic activity">
    <reaction evidence="1">
        <text>Random endo-hydrolysis of N-acetyl-beta-D-glucosaminide (1-&gt;4)-beta-linkages in chitin and chitodextrins.</text>
        <dbReference type="EC" id="3.2.1.14"/>
    </reaction>
</comment>
<evidence type="ECO:0000259" key="21">
    <source>
        <dbReference type="PROSITE" id="PS51910"/>
    </source>
</evidence>
<keyword evidence="10 19" id="KW-0472">Membrane</keyword>
<keyword evidence="5" id="KW-0336">GPI-anchor</keyword>
<evidence type="ECO:0000313" key="22">
    <source>
        <dbReference type="EMBL" id="EEQ35194.1"/>
    </source>
</evidence>
<dbReference type="GO" id="GO:0008843">
    <property type="term" value="F:endochitinase activity"/>
    <property type="evidence" value="ECO:0007669"/>
    <property type="project" value="UniProtKB-EC"/>
</dbReference>
<evidence type="ECO:0000256" key="1">
    <source>
        <dbReference type="ARBA" id="ARBA00000822"/>
    </source>
</evidence>
<keyword evidence="23" id="KW-1185">Reference proteome</keyword>
<dbReference type="PANTHER" id="PTHR45708">
    <property type="entry name" value="ENDOCHITINASE"/>
    <property type="match status" value="1"/>
</dbReference>
<keyword evidence="9" id="KW-0146">Chitin degradation</keyword>
<evidence type="ECO:0000256" key="18">
    <source>
        <dbReference type="SAM" id="MobiDB-lite"/>
    </source>
</evidence>
<dbReference type="GO" id="GO:0000272">
    <property type="term" value="P:polysaccharide catabolic process"/>
    <property type="evidence" value="ECO:0007669"/>
    <property type="project" value="UniProtKB-KW"/>
</dbReference>
<dbReference type="AlphaFoldDB" id="C5FZ91"/>
<dbReference type="OMA" id="GTTCFAY"/>
<dbReference type="VEuPathDB" id="FungiDB:MCYG_08013"/>
<accession>C5FZ91</accession>
<dbReference type="STRING" id="554155.C5FZ91"/>
<feature type="chain" id="PRO_5002951907" description="chitinase" evidence="20">
    <location>
        <begin position="24"/>
        <end position="605"/>
    </location>
</feature>
<evidence type="ECO:0000256" key="20">
    <source>
        <dbReference type="SAM" id="SignalP"/>
    </source>
</evidence>
<dbReference type="GO" id="GO:0098552">
    <property type="term" value="C:side of membrane"/>
    <property type="evidence" value="ECO:0007669"/>
    <property type="project" value="UniProtKB-KW"/>
</dbReference>
<evidence type="ECO:0000256" key="8">
    <source>
        <dbReference type="ARBA" id="ARBA00022801"/>
    </source>
</evidence>
<dbReference type="InterPro" id="IPR001579">
    <property type="entry name" value="Glyco_hydro_18_chit_AS"/>
</dbReference>
<dbReference type="PROSITE" id="PS51910">
    <property type="entry name" value="GH18_2"/>
    <property type="match status" value="1"/>
</dbReference>
<dbReference type="HOGENOM" id="CLU_007818_8_1_1"/>
<feature type="compositionally biased region" description="Low complexity" evidence="18">
    <location>
        <begin position="371"/>
        <end position="392"/>
    </location>
</feature>
<evidence type="ECO:0000256" key="14">
    <source>
        <dbReference type="ARBA" id="ARBA00023295"/>
    </source>
</evidence>
<evidence type="ECO:0000256" key="15">
    <source>
        <dbReference type="ARBA" id="ARBA00023326"/>
    </source>
</evidence>
<reference evidence="23" key="1">
    <citation type="journal article" date="2012" name="MBio">
        <title>Comparative genome analysis of Trichophyton rubrum and related dermatophytes reveals candidate genes involved in infection.</title>
        <authorList>
            <person name="Martinez D.A."/>
            <person name="Oliver B.G."/>
            <person name="Graeser Y."/>
            <person name="Goldberg J.M."/>
            <person name="Li W."/>
            <person name="Martinez-Rossi N.M."/>
            <person name="Monod M."/>
            <person name="Shelest E."/>
            <person name="Barton R.C."/>
            <person name="Birch E."/>
            <person name="Brakhage A.A."/>
            <person name="Chen Z."/>
            <person name="Gurr S.J."/>
            <person name="Heiman D."/>
            <person name="Heitman J."/>
            <person name="Kosti I."/>
            <person name="Rossi A."/>
            <person name="Saif S."/>
            <person name="Samalova M."/>
            <person name="Saunders C.W."/>
            <person name="Shea T."/>
            <person name="Summerbell R.C."/>
            <person name="Xu J."/>
            <person name="Young S."/>
            <person name="Zeng Q."/>
            <person name="Birren B.W."/>
            <person name="Cuomo C.A."/>
            <person name="White T.C."/>
        </authorList>
    </citation>
    <scope>NUCLEOTIDE SEQUENCE [LARGE SCALE GENOMIC DNA]</scope>
    <source>
        <strain evidence="23">ATCC MYA-4605 / CBS 113480</strain>
    </source>
</reference>
<keyword evidence="4" id="KW-1003">Cell membrane</keyword>
<dbReference type="Pfam" id="PF00704">
    <property type="entry name" value="Glyco_hydro_18"/>
    <property type="match status" value="1"/>
</dbReference>
<dbReference type="EC" id="3.2.1.14" evidence="3"/>
<keyword evidence="13" id="KW-0449">Lipoprotein</keyword>
<dbReference type="InterPro" id="IPR045321">
    <property type="entry name" value="Cts1-like"/>
</dbReference>